<dbReference type="OrthoDB" id="3785918at2759"/>
<feature type="non-terminal residue" evidence="1">
    <location>
        <position position="213"/>
    </location>
</feature>
<organism evidence="1 2">
    <name type="scientific">Amniculicola lignicola CBS 123094</name>
    <dbReference type="NCBI Taxonomy" id="1392246"/>
    <lineage>
        <taxon>Eukaryota</taxon>
        <taxon>Fungi</taxon>
        <taxon>Dikarya</taxon>
        <taxon>Ascomycota</taxon>
        <taxon>Pezizomycotina</taxon>
        <taxon>Dothideomycetes</taxon>
        <taxon>Pleosporomycetidae</taxon>
        <taxon>Pleosporales</taxon>
        <taxon>Amniculicolaceae</taxon>
        <taxon>Amniculicola</taxon>
    </lineage>
</organism>
<dbReference type="AlphaFoldDB" id="A0A6A5WQ14"/>
<dbReference type="Proteomes" id="UP000799779">
    <property type="component" value="Unassembled WGS sequence"/>
</dbReference>
<name>A0A6A5WQ14_9PLEO</name>
<evidence type="ECO:0000313" key="2">
    <source>
        <dbReference type="Proteomes" id="UP000799779"/>
    </source>
</evidence>
<accession>A0A6A5WQ14</accession>
<sequence>PSCTTIMKEAASMDLVPRFYHLFNAAEKLIHQYGPYTISTSGILTRNPKPNPHKPIPWSSTEYAASFATAQKATNAPQPSGPERSDLEIFNLLWATTITLMDAILISCELNVDTFGWGIYGLCAGYRDPTSPFSSMKERLYNALRALPNLDKPKGEQAEKAVPPANRVSVMVKARGKIHVTANLLLQGFRRDWGRVGWYYGICVAERWVRHLG</sequence>
<dbReference type="EMBL" id="ML977571">
    <property type="protein sequence ID" value="KAF2003627.1"/>
    <property type="molecule type" value="Genomic_DNA"/>
</dbReference>
<feature type="non-terminal residue" evidence="1">
    <location>
        <position position="1"/>
    </location>
</feature>
<reference evidence="1" key="1">
    <citation type="journal article" date="2020" name="Stud. Mycol.">
        <title>101 Dothideomycetes genomes: a test case for predicting lifestyles and emergence of pathogens.</title>
        <authorList>
            <person name="Haridas S."/>
            <person name="Albert R."/>
            <person name="Binder M."/>
            <person name="Bloem J."/>
            <person name="Labutti K."/>
            <person name="Salamov A."/>
            <person name="Andreopoulos B."/>
            <person name="Baker S."/>
            <person name="Barry K."/>
            <person name="Bills G."/>
            <person name="Bluhm B."/>
            <person name="Cannon C."/>
            <person name="Castanera R."/>
            <person name="Culley D."/>
            <person name="Daum C."/>
            <person name="Ezra D."/>
            <person name="Gonzalez J."/>
            <person name="Henrissat B."/>
            <person name="Kuo A."/>
            <person name="Liang C."/>
            <person name="Lipzen A."/>
            <person name="Lutzoni F."/>
            <person name="Magnuson J."/>
            <person name="Mondo S."/>
            <person name="Nolan M."/>
            <person name="Ohm R."/>
            <person name="Pangilinan J."/>
            <person name="Park H.-J."/>
            <person name="Ramirez L."/>
            <person name="Alfaro M."/>
            <person name="Sun H."/>
            <person name="Tritt A."/>
            <person name="Yoshinaga Y."/>
            <person name="Zwiers L.-H."/>
            <person name="Turgeon B."/>
            <person name="Goodwin S."/>
            <person name="Spatafora J."/>
            <person name="Crous P."/>
            <person name="Grigoriev I."/>
        </authorList>
    </citation>
    <scope>NUCLEOTIDE SEQUENCE</scope>
    <source>
        <strain evidence="1">CBS 123094</strain>
    </source>
</reference>
<keyword evidence="2" id="KW-1185">Reference proteome</keyword>
<evidence type="ECO:0000313" key="1">
    <source>
        <dbReference type="EMBL" id="KAF2003627.1"/>
    </source>
</evidence>
<protein>
    <submittedName>
        <fullName evidence="1">Uncharacterized protein</fullName>
    </submittedName>
</protein>
<proteinExistence type="predicted"/>
<gene>
    <name evidence="1" type="ORF">P154DRAFT_393950</name>
</gene>